<dbReference type="InterPro" id="IPR017927">
    <property type="entry name" value="FAD-bd_FR_type"/>
</dbReference>
<feature type="binding site" evidence="7">
    <location>
        <position position="129"/>
    </location>
    <ligand>
        <name>FAD</name>
        <dbReference type="ChEBI" id="CHEBI:57692"/>
    </ligand>
</feature>
<dbReference type="AlphaFoldDB" id="E4X7I6"/>
<evidence type="ECO:0000256" key="3">
    <source>
        <dbReference type="ARBA" id="ARBA00022630"/>
    </source>
</evidence>
<dbReference type="PANTHER" id="PTHR19370:SF184">
    <property type="entry name" value="NADH-CYTOCHROME B5 REDUCTASE-LIKE"/>
    <property type="match status" value="1"/>
</dbReference>
<dbReference type="EC" id="1.6.2.2" evidence="8"/>
<feature type="binding site" evidence="7">
    <location>
        <position position="184"/>
    </location>
    <ligand>
        <name>FAD</name>
        <dbReference type="ChEBI" id="CHEBI:57692"/>
    </ligand>
</feature>
<gene>
    <name evidence="11" type="ORF">GSOID_T00003522001</name>
    <name evidence="12" type="ORF">GSOID_T00031992001</name>
</gene>
<evidence type="ECO:0000256" key="2">
    <source>
        <dbReference type="ARBA" id="ARBA00006105"/>
    </source>
</evidence>
<dbReference type="EMBL" id="FN653028">
    <property type="protein sequence ID" value="CBY18658.1"/>
    <property type="molecule type" value="Genomic_DNA"/>
</dbReference>
<dbReference type="InterPro" id="IPR008333">
    <property type="entry name" value="Cbr1-like_FAD-bd_dom"/>
</dbReference>
<evidence type="ECO:0000256" key="5">
    <source>
        <dbReference type="ARBA" id="ARBA00023002"/>
    </source>
</evidence>
<accession>E4X7I6</accession>
<keyword evidence="9" id="KW-1133">Transmembrane helix</keyword>
<dbReference type="InterPro" id="IPR039261">
    <property type="entry name" value="FNR_nucleotide-bd"/>
</dbReference>
<feature type="domain" description="FAD-binding FR-type" evidence="10">
    <location>
        <begin position="45"/>
        <end position="154"/>
    </location>
</feature>
<dbReference type="InterPro" id="IPR001709">
    <property type="entry name" value="Flavoprot_Pyr_Nucl_cyt_Rdtase"/>
</dbReference>
<dbReference type="EMBL" id="FN654363">
    <property type="protein sequence ID" value="CBY32651.1"/>
    <property type="molecule type" value="Genomic_DNA"/>
</dbReference>
<feature type="binding site" evidence="7">
    <location>
        <position position="113"/>
    </location>
    <ligand>
        <name>FAD</name>
        <dbReference type="ChEBI" id="CHEBI:57692"/>
    </ligand>
</feature>
<comment type="similarity">
    <text evidence="2 8">Belongs to the flavoprotein pyridine nucleotide cytochrome reductase family.</text>
</comment>
<evidence type="ECO:0000256" key="1">
    <source>
        <dbReference type="ARBA" id="ARBA00001974"/>
    </source>
</evidence>
<name>E4X7I6_OIKDI</name>
<keyword evidence="9" id="KW-0812">Transmembrane</keyword>
<evidence type="ECO:0000256" key="8">
    <source>
        <dbReference type="RuleBase" id="RU361226"/>
    </source>
</evidence>
<dbReference type="SUPFAM" id="SSF52343">
    <property type="entry name" value="Ferredoxin reductase-like, C-terminal NADP-linked domain"/>
    <property type="match status" value="1"/>
</dbReference>
<dbReference type="InParanoid" id="E4X7I6"/>
<keyword evidence="4 7" id="KW-0274">FAD</keyword>
<evidence type="ECO:0000313" key="11">
    <source>
        <dbReference type="EMBL" id="CBY18658.1"/>
    </source>
</evidence>
<dbReference type="PRINTS" id="PR00371">
    <property type="entry name" value="FPNCR"/>
</dbReference>
<dbReference type="PRINTS" id="PR00406">
    <property type="entry name" value="CYTB5RDTASE"/>
</dbReference>
<dbReference type="Proteomes" id="UP000011014">
    <property type="component" value="Unassembled WGS sequence"/>
</dbReference>
<dbReference type="Pfam" id="PF00970">
    <property type="entry name" value="FAD_binding_6"/>
    <property type="match status" value="1"/>
</dbReference>
<dbReference type="Pfam" id="PF00175">
    <property type="entry name" value="NAD_binding_1"/>
    <property type="match status" value="1"/>
</dbReference>
<evidence type="ECO:0000256" key="4">
    <source>
        <dbReference type="ARBA" id="ARBA00022827"/>
    </source>
</evidence>
<feature type="transmembrane region" description="Helical" evidence="9">
    <location>
        <begin position="12"/>
        <end position="30"/>
    </location>
</feature>
<comment type="cofactor">
    <cofactor evidence="1 7 8">
        <name>FAD</name>
        <dbReference type="ChEBI" id="CHEBI:57692"/>
    </cofactor>
</comment>
<keyword evidence="5 8" id="KW-0560">Oxidoreductase</keyword>
<keyword evidence="13" id="KW-1185">Reference proteome</keyword>
<dbReference type="InterPro" id="IPR001834">
    <property type="entry name" value="CBR-like"/>
</dbReference>
<dbReference type="InterPro" id="IPR001433">
    <property type="entry name" value="OxRdtase_FAD/NAD-bd"/>
</dbReference>
<feature type="binding site" evidence="7">
    <location>
        <position position="115"/>
    </location>
    <ligand>
        <name>FAD</name>
        <dbReference type="ChEBI" id="CHEBI:57692"/>
    </ligand>
</feature>
<dbReference type="Proteomes" id="UP000001307">
    <property type="component" value="Unassembled WGS sequence"/>
</dbReference>
<evidence type="ECO:0000256" key="6">
    <source>
        <dbReference type="ARBA" id="ARBA00023027"/>
    </source>
</evidence>
<dbReference type="CDD" id="cd06183">
    <property type="entry name" value="cyt_b5_reduct_like"/>
    <property type="match status" value="1"/>
</dbReference>
<keyword evidence="6 8" id="KW-0520">NAD</keyword>
<keyword evidence="9" id="KW-0472">Membrane</keyword>
<keyword evidence="3 7" id="KW-0285">Flavoprotein</keyword>
<feature type="binding site" evidence="7">
    <location>
        <position position="118"/>
    </location>
    <ligand>
        <name>FAD</name>
        <dbReference type="ChEBI" id="CHEBI:57692"/>
    </ligand>
</feature>
<protein>
    <recommendedName>
        <fullName evidence="8">NADH-cytochrome b5 reductase</fullName>
        <ecNumber evidence="8">1.6.2.2</ecNumber>
    </recommendedName>
</protein>
<comment type="catalytic activity">
    <reaction evidence="8">
        <text>2 Fe(III)-[cytochrome b5] + NADH = 2 Fe(II)-[cytochrome b5] + NAD(+) + H(+)</text>
        <dbReference type="Rhea" id="RHEA:46680"/>
        <dbReference type="Rhea" id="RHEA-COMP:10438"/>
        <dbReference type="Rhea" id="RHEA-COMP:10439"/>
        <dbReference type="ChEBI" id="CHEBI:15378"/>
        <dbReference type="ChEBI" id="CHEBI:29033"/>
        <dbReference type="ChEBI" id="CHEBI:29034"/>
        <dbReference type="ChEBI" id="CHEBI:57540"/>
        <dbReference type="ChEBI" id="CHEBI:57945"/>
        <dbReference type="EC" id="1.6.2.2"/>
    </reaction>
</comment>
<evidence type="ECO:0000259" key="10">
    <source>
        <dbReference type="PROSITE" id="PS51384"/>
    </source>
</evidence>
<dbReference type="PANTHER" id="PTHR19370">
    <property type="entry name" value="NADH-CYTOCHROME B5 REDUCTASE"/>
    <property type="match status" value="1"/>
</dbReference>
<sequence length="298" mass="33919">MSGFLQKPTVKIFIQAATATALGYLAYYFIKSRESHRGIFRKHPRSHRKFKLIKRIVLSPDTRLFRFEIPENEELGISVGKHVKAHAVVAGKEISRNYTPISTVNERGFFDLVIKVYFPNDEFPSGGLMSQQMDSLNIGDEMEFSAPYGTIEFHSDLNQFKVSGGRTLSGLKNIGLLAVGTGITPMWQLIQEMIKNESNTTTITLLYGNRYEHDILLRDRLEKLAKSNPTRFKVFFTLSKPDFTWDKENGRIGKEMIAKYFPAKSIDACFLCGTLRMMDDAKTHLTSIGHNPSNVFKY</sequence>
<reference evidence="11" key="1">
    <citation type="journal article" date="2010" name="Science">
        <title>Plasticity of animal genome architecture unmasked by rapid evolution of a pelagic tunicate.</title>
        <authorList>
            <person name="Denoeud F."/>
            <person name="Henriet S."/>
            <person name="Mungpakdee S."/>
            <person name="Aury J.M."/>
            <person name="Da Silva C."/>
            <person name="Brinkmann H."/>
            <person name="Mikhaleva J."/>
            <person name="Olsen L.C."/>
            <person name="Jubin C."/>
            <person name="Canestro C."/>
            <person name="Bouquet J.M."/>
            <person name="Danks G."/>
            <person name="Poulain J."/>
            <person name="Campsteijn C."/>
            <person name="Adamski M."/>
            <person name="Cross I."/>
            <person name="Yadetie F."/>
            <person name="Muffato M."/>
            <person name="Louis A."/>
            <person name="Butcher S."/>
            <person name="Tsagkogeorga G."/>
            <person name="Konrad A."/>
            <person name="Singh S."/>
            <person name="Jensen M.F."/>
            <person name="Cong E.H."/>
            <person name="Eikeseth-Otteraa H."/>
            <person name="Noel B."/>
            <person name="Anthouard V."/>
            <person name="Porcel B.M."/>
            <person name="Kachouri-Lafond R."/>
            <person name="Nishino A."/>
            <person name="Ugolini M."/>
            <person name="Chourrout P."/>
            <person name="Nishida H."/>
            <person name="Aasland R."/>
            <person name="Huzurbazar S."/>
            <person name="Westhof E."/>
            <person name="Delsuc F."/>
            <person name="Lehrach H."/>
            <person name="Reinhardt R."/>
            <person name="Weissenbach J."/>
            <person name="Roy S.W."/>
            <person name="Artiguenave F."/>
            <person name="Postlethwait J.H."/>
            <person name="Manak J.R."/>
            <person name="Thompson E.M."/>
            <person name="Jaillon O."/>
            <person name="Du Pasquier L."/>
            <person name="Boudinot P."/>
            <person name="Liberles D.A."/>
            <person name="Volff J.N."/>
            <person name="Philippe H."/>
            <person name="Lenhard B."/>
            <person name="Roest Crollius H."/>
            <person name="Wincker P."/>
            <person name="Chourrout D."/>
        </authorList>
    </citation>
    <scope>NUCLEOTIDE SEQUENCE [LARGE SCALE GENOMIC DNA]</scope>
</reference>
<dbReference type="SUPFAM" id="SSF63380">
    <property type="entry name" value="Riboflavin synthase domain-like"/>
    <property type="match status" value="1"/>
</dbReference>
<dbReference type="PROSITE" id="PS51384">
    <property type="entry name" value="FAD_FR"/>
    <property type="match status" value="1"/>
</dbReference>
<dbReference type="GO" id="GO:0090524">
    <property type="term" value="F:cytochrome-b5 reductase activity, acting on NADH"/>
    <property type="evidence" value="ECO:0007669"/>
    <property type="project" value="UniProtKB-EC"/>
</dbReference>
<dbReference type="InterPro" id="IPR017938">
    <property type="entry name" value="Riboflavin_synthase-like_b-brl"/>
</dbReference>
<feature type="binding site" evidence="7">
    <location>
        <position position="98"/>
    </location>
    <ligand>
        <name>FAD</name>
        <dbReference type="ChEBI" id="CHEBI:57692"/>
    </ligand>
</feature>
<dbReference type="Gene3D" id="2.40.30.10">
    <property type="entry name" value="Translation factors"/>
    <property type="match status" value="1"/>
</dbReference>
<evidence type="ECO:0000313" key="12">
    <source>
        <dbReference type="EMBL" id="CBY32651.1"/>
    </source>
</evidence>
<evidence type="ECO:0000256" key="7">
    <source>
        <dbReference type="PIRSR" id="PIRSR601834-1"/>
    </source>
</evidence>
<feature type="binding site" evidence="7">
    <location>
        <position position="96"/>
    </location>
    <ligand>
        <name>FAD</name>
        <dbReference type="ChEBI" id="CHEBI:57692"/>
    </ligand>
</feature>
<dbReference type="OrthoDB" id="432685at2759"/>
<evidence type="ECO:0000313" key="13">
    <source>
        <dbReference type="Proteomes" id="UP000001307"/>
    </source>
</evidence>
<proteinExistence type="inferred from homology"/>
<dbReference type="Gene3D" id="3.40.50.80">
    <property type="entry name" value="Nucleotide-binding domain of ferredoxin-NADP reductase (FNR) module"/>
    <property type="match status" value="1"/>
</dbReference>
<organism evidence="11">
    <name type="scientific">Oikopleura dioica</name>
    <name type="common">Tunicate</name>
    <dbReference type="NCBI Taxonomy" id="34765"/>
    <lineage>
        <taxon>Eukaryota</taxon>
        <taxon>Metazoa</taxon>
        <taxon>Chordata</taxon>
        <taxon>Tunicata</taxon>
        <taxon>Appendicularia</taxon>
        <taxon>Copelata</taxon>
        <taxon>Oikopleuridae</taxon>
        <taxon>Oikopleura</taxon>
    </lineage>
</organism>
<feature type="binding site" evidence="7">
    <location>
        <position position="130"/>
    </location>
    <ligand>
        <name>FAD</name>
        <dbReference type="ChEBI" id="CHEBI:57692"/>
    </ligand>
</feature>
<evidence type="ECO:0000256" key="9">
    <source>
        <dbReference type="SAM" id="Phobius"/>
    </source>
</evidence>